<dbReference type="AlphaFoldDB" id="A0A1V1NWQ8"/>
<name>A0A1V1NWQ8_9BACT</name>
<evidence type="ECO:0000313" key="2">
    <source>
        <dbReference type="Proteomes" id="UP000189670"/>
    </source>
</evidence>
<protein>
    <submittedName>
        <fullName evidence="1">Uncharacterized protein</fullName>
    </submittedName>
</protein>
<comment type="caution">
    <text evidence="1">The sequence shown here is derived from an EMBL/GenBank/DDBJ whole genome shotgun (WGS) entry which is preliminary data.</text>
</comment>
<sequence length="74" mass="8714">MKHSLFFNKCIGKTLLIFVQTIISNKNFPLMFATFDVCQDEMYIIVKYQSREKDSPVSIDINMLFLYCLHANDK</sequence>
<gene>
    <name evidence="1" type="ORF">OMM_12029</name>
</gene>
<reference evidence="2" key="1">
    <citation type="submission" date="2012-11" db="EMBL/GenBank/DDBJ databases">
        <authorList>
            <person name="Lucero-Rivera Y.E."/>
            <person name="Tovar-Ramirez D."/>
        </authorList>
    </citation>
    <scope>NUCLEOTIDE SEQUENCE [LARGE SCALE GENOMIC DNA]</scope>
    <source>
        <strain evidence="2">Araruama</strain>
    </source>
</reference>
<dbReference type="EMBL" id="ATBP01001591">
    <property type="protein sequence ID" value="ETR67042.1"/>
    <property type="molecule type" value="Genomic_DNA"/>
</dbReference>
<proteinExistence type="predicted"/>
<dbReference type="Proteomes" id="UP000189670">
    <property type="component" value="Unassembled WGS sequence"/>
</dbReference>
<evidence type="ECO:0000313" key="1">
    <source>
        <dbReference type="EMBL" id="ETR67042.1"/>
    </source>
</evidence>
<accession>A0A1V1NWQ8</accession>
<organism evidence="1 2">
    <name type="scientific">Candidatus Magnetoglobus multicellularis str. Araruama</name>
    <dbReference type="NCBI Taxonomy" id="890399"/>
    <lineage>
        <taxon>Bacteria</taxon>
        <taxon>Pseudomonadati</taxon>
        <taxon>Thermodesulfobacteriota</taxon>
        <taxon>Desulfobacteria</taxon>
        <taxon>Desulfobacterales</taxon>
        <taxon>Desulfobacteraceae</taxon>
        <taxon>Candidatus Magnetoglobus</taxon>
    </lineage>
</organism>